<evidence type="ECO:0000313" key="1">
    <source>
        <dbReference type="EMBL" id="PSK34412.1"/>
    </source>
</evidence>
<comment type="caution">
    <text evidence="1">The sequence shown here is derived from an EMBL/GenBank/DDBJ whole genome shotgun (WGS) entry which is preliminary data.</text>
</comment>
<protein>
    <submittedName>
        <fullName evidence="1">Uncharacterized protein</fullName>
    </submittedName>
</protein>
<dbReference type="Proteomes" id="UP000243723">
    <property type="component" value="Unassembled WGS sequence"/>
</dbReference>
<organism evidence="1 2">
    <name type="scientific">Elsinoe australis</name>
    <dbReference type="NCBI Taxonomy" id="40998"/>
    <lineage>
        <taxon>Eukaryota</taxon>
        <taxon>Fungi</taxon>
        <taxon>Dikarya</taxon>
        <taxon>Ascomycota</taxon>
        <taxon>Pezizomycotina</taxon>
        <taxon>Dothideomycetes</taxon>
        <taxon>Dothideomycetidae</taxon>
        <taxon>Myriangiales</taxon>
        <taxon>Elsinoaceae</taxon>
        <taxon>Elsinoe</taxon>
    </lineage>
</organism>
<dbReference type="EMBL" id="NHZQ01000447">
    <property type="protein sequence ID" value="PSK34412.1"/>
    <property type="molecule type" value="Genomic_DNA"/>
</dbReference>
<evidence type="ECO:0000313" key="2">
    <source>
        <dbReference type="Proteomes" id="UP000243723"/>
    </source>
</evidence>
<dbReference type="AlphaFoldDB" id="A0A2P7YEL8"/>
<sequence>MKAVRVHGGGDEFDNISFNVGRFELELEGHEDECRGGTAIVIGRTDEASSPDMLLLSNSSSASQSPVVGLRDLEDDMEDVDEKVTDVFLLSMPLRKLFRFPTTALSFTSIGFGLEDSGREA</sequence>
<keyword evidence="2" id="KW-1185">Reference proteome</keyword>
<gene>
    <name evidence="1" type="ORF">B9Z65_8738</name>
</gene>
<reference evidence="1 2" key="1">
    <citation type="submission" date="2017-05" db="EMBL/GenBank/DDBJ databases">
        <title>Draft genome sequence of Elsinoe australis.</title>
        <authorList>
            <person name="Cheng Q."/>
        </authorList>
    </citation>
    <scope>NUCLEOTIDE SEQUENCE [LARGE SCALE GENOMIC DNA]</scope>
    <source>
        <strain evidence="1 2">NL1</strain>
    </source>
</reference>
<name>A0A2P7YEL8_9PEZI</name>
<proteinExistence type="predicted"/>
<accession>A0A2P7YEL8</accession>